<evidence type="ECO:0000313" key="1">
    <source>
        <dbReference type="EMBL" id="MPM02809.1"/>
    </source>
</evidence>
<dbReference type="EMBL" id="VSSQ01000899">
    <property type="protein sequence ID" value="MPM02809.1"/>
    <property type="molecule type" value="Genomic_DNA"/>
</dbReference>
<reference evidence="1" key="1">
    <citation type="submission" date="2019-08" db="EMBL/GenBank/DDBJ databases">
        <authorList>
            <person name="Kucharzyk K."/>
            <person name="Murdoch R.W."/>
            <person name="Higgins S."/>
            <person name="Loffler F."/>
        </authorList>
    </citation>
    <scope>NUCLEOTIDE SEQUENCE</scope>
</reference>
<accession>A0A644WGU0</accession>
<gene>
    <name evidence="1" type="ORF">SDC9_49064</name>
</gene>
<name>A0A644WGU0_9ZZZZ</name>
<organism evidence="1">
    <name type="scientific">bioreactor metagenome</name>
    <dbReference type="NCBI Taxonomy" id="1076179"/>
    <lineage>
        <taxon>unclassified sequences</taxon>
        <taxon>metagenomes</taxon>
        <taxon>ecological metagenomes</taxon>
    </lineage>
</organism>
<proteinExistence type="predicted"/>
<sequence length="195" mass="22587">MSGSQSYKTDIILTLYKDLRTVFRLVDVAMLSGVTDIPGLSKKLNYYVRKKQLENPRKGIYVKPDYNREELACCLYSPCYISLGYVLQKKGIIFQYDSQITVISYLSRVKEIDNQSYRYRKLKGELLVNNTGVMQLPNYVNMAVAERAFLDMLYLSPEFYFDNLNSLDKSLINKLLPIYQSGALTKRTEKLLCHV</sequence>
<dbReference type="AlphaFoldDB" id="A0A644WGU0"/>
<evidence type="ECO:0008006" key="2">
    <source>
        <dbReference type="Google" id="ProtNLM"/>
    </source>
</evidence>
<comment type="caution">
    <text evidence="1">The sequence shown here is derived from an EMBL/GenBank/DDBJ whole genome shotgun (WGS) entry which is preliminary data.</text>
</comment>
<protein>
    <recommendedName>
        <fullName evidence="2">AbiEi antitoxin C-terminal domain-containing protein</fullName>
    </recommendedName>
</protein>